<sequence>MELVAWRKYGGPDEFISMLAKLEKQYANKHAGKDFPQPDSYKPASTRSSQGWVCIIDLSTSYNAMKAKVKQKLVEKACGDEWLWDACVNAWCTAGGEDDSAIYGKNHLNYCKVADKVLLPQSAHKPGVDDQG</sequence>
<reference evidence="1 2" key="1">
    <citation type="journal article" date="2019" name="Nat. Ecol. Evol.">
        <title>Megaphylogeny resolves global patterns of mushroom evolution.</title>
        <authorList>
            <person name="Varga T."/>
            <person name="Krizsan K."/>
            <person name="Foldi C."/>
            <person name="Dima B."/>
            <person name="Sanchez-Garcia M."/>
            <person name="Sanchez-Ramirez S."/>
            <person name="Szollosi G.J."/>
            <person name="Szarkandi J.G."/>
            <person name="Papp V."/>
            <person name="Albert L."/>
            <person name="Andreopoulos W."/>
            <person name="Angelini C."/>
            <person name="Antonin V."/>
            <person name="Barry K.W."/>
            <person name="Bougher N.L."/>
            <person name="Buchanan P."/>
            <person name="Buyck B."/>
            <person name="Bense V."/>
            <person name="Catcheside P."/>
            <person name="Chovatia M."/>
            <person name="Cooper J."/>
            <person name="Damon W."/>
            <person name="Desjardin D."/>
            <person name="Finy P."/>
            <person name="Geml J."/>
            <person name="Haridas S."/>
            <person name="Hughes K."/>
            <person name="Justo A."/>
            <person name="Karasinski D."/>
            <person name="Kautmanova I."/>
            <person name="Kiss B."/>
            <person name="Kocsube S."/>
            <person name="Kotiranta H."/>
            <person name="LaButti K.M."/>
            <person name="Lechner B.E."/>
            <person name="Liimatainen K."/>
            <person name="Lipzen A."/>
            <person name="Lukacs Z."/>
            <person name="Mihaltcheva S."/>
            <person name="Morgado L.N."/>
            <person name="Niskanen T."/>
            <person name="Noordeloos M.E."/>
            <person name="Ohm R.A."/>
            <person name="Ortiz-Santana B."/>
            <person name="Ovrebo C."/>
            <person name="Racz N."/>
            <person name="Riley R."/>
            <person name="Savchenko A."/>
            <person name="Shiryaev A."/>
            <person name="Soop K."/>
            <person name="Spirin V."/>
            <person name="Szebenyi C."/>
            <person name="Tomsovsky M."/>
            <person name="Tulloss R.E."/>
            <person name="Uehling J."/>
            <person name="Grigoriev I.V."/>
            <person name="Vagvolgyi C."/>
            <person name="Papp T."/>
            <person name="Martin F.M."/>
            <person name="Miettinen O."/>
            <person name="Hibbett D.S."/>
            <person name="Nagy L.G."/>
        </authorList>
    </citation>
    <scope>NUCLEOTIDE SEQUENCE [LARGE SCALE GENOMIC DNA]</scope>
    <source>
        <strain evidence="1 2">CBS 121175</strain>
    </source>
</reference>
<organism evidence="1 2">
    <name type="scientific">Coprinopsis marcescibilis</name>
    <name type="common">Agaric fungus</name>
    <name type="synonym">Psathyrella marcescibilis</name>
    <dbReference type="NCBI Taxonomy" id="230819"/>
    <lineage>
        <taxon>Eukaryota</taxon>
        <taxon>Fungi</taxon>
        <taxon>Dikarya</taxon>
        <taxon>Basidiomycota</taxon>
        <taxon>Agaricomycotina</taxon>
        <taxon>Agaricomycetes</taxon>
        <taxon>Agaricomycetidae</taxon>
        <taxon>Agaricales</taxon>
        <taxon>Agaricineae</taxon>
        <taxon>Psathyrellaceae</taxon>
        <taxon>Coprinopsis</taxon>
    </lineage>
</organism>
<keyword evidence="2" id="KW-1185">Reference proteome</keyword>
<accession>A0A5C3KXI5</accession>
<dbReference type="OrthoDB" id="3058642at2759"/>
<evidence type="ECO:0000313" key="2">
    <source>
        <dbReference type="Proteomes" id="UP000307440"/>
    </source>
</evidence>
<gene>
    <name evidence="1" type="ORF">FA15DRAFT_361099</name>
</gene>
<proteinExistence type="predicted"/>
<dbReference type="EMBL" id="ML210187">
    <property type="protein sequence ID" value="TFK25369.1"/>
    <property type="molecule type" value="Genomic_DNA"/>
</dbReference>
<name>A0A5C3KXI5_COPMA</name>
<protein>
    <submittedName>
        <fullName evidence="1">Uncharacterized protein</fullName>
    </submittedName>
</protein>
<evidence type="ECO:0000313" key="1">
    <source>
        <dbReference type="EMBL" id="TFK25369.1"/>
    </source>
</evidence>
<dbReference type="AlphaFoldDB" id="A0A5C3KXI5"/>
<dbReference type="Proteomes" id="UP000307440">
    <property type="component" value="Unassembled WGS sequence"/>
</dbReference>